<dbReference type="SUPFAM" id="SSF56801">
    <property type="entry name" value="Acetyl-CoA synthetase-like"/>
    <property type="match status" value="1"/>
</dbReference>
<dbReference type="InterPro" id="IPR042099">
    <property type="entry name" value="ANL_N_sf"/>
</dbReference>
<evidence type="ECO:0000256" key="2">
    <source>
        <dbReference type="ARBA" id="ARBA00022598"/>
    </source>
</evidence>
<dbReference type="AlphaFoldDB" id="A0A6N7Z240"/>
<sequence>MPAAPARPAFLTQYAPTRFRRAITPFSRVPVTARMGESWHVAAERAGSRRVLVDRPADIDLDGPTDRSYAEWAAMVDQAAGWLREAGVRPWDRVAILKANHLDVALLGCAAARLGAIPAMLAWTHSPEVARALLSRLEKPFLVTDRTQLTACRLDAATCATLTARTISIDASEGRPDVVALDDLRGAAAAPVQLRAAEEPMVITHTSGTTGIPKLVMHSAQTIHSLALVEAERWPLLALRAADTMAYCDPFCHQRMATALAAMATATPRMLMLSQPQSPRLKQLLLDNPPTVVETLPNIYLAWEGLARDDTRPFHNVRVYINSFDAIHTRTIRTFLDATDRRLPIWVQSWSQSEAGAIVIRPYLRSSVRRRGHRPAPTQLLGWPVPFLSRIRAVDPDTGAKVPRGHLGLIEIAQPGRSLAYVGEQERHDLKRDGWWWNTGDLGVINRFGAVRLVDREIDRIPGASALELEDVLLDRLPRTTEVVILAVDGMPPVPVISTANNDPLEDAEWATAVADLPPLAKPVHLSWADFPRTATWKIRRIALREQLFSGTSAIGAGRWT</sequence>
<gene>
    <name evidence="4" type="ORF">GKO32_07220</name>
</gene>
<keyword evidence="2" id="KW-0436">Ligase</keyword>
<dbReference type="PROSITE" id="PS00455">
    <property type="entry name" value="AMP_BINDING"/>
    <property type="match status" value="1"/>
</dbReference>
<feature type="domain" description="AMP-dependent synthetase/ligase" evidence="3">
    <location>
        <begin position="43"/>
        <end position="421"/>
    </location>
</feature>
<keyword evidence="5" id="KW-1185">Reference proteome</keyword>
<dbReference type="EMBL" id="WMBA01000007">
    <property type="protein sequence ID" value="MTD53774.1"/>
    <property type="molecule type" value="Genomic_DNA"/>
</dbReference>
<dbReference type="Gene3D" id="3.40.50.12780">
    <property type="entry name" value="N-terminal domain of ligase-like"/>
    <property type="match status" value="1"/>
</dbReference>
<organism evidence="4 5">
    <name type="scientific">Amycolatopsis pithecellobii</name>
    <dbReference type="NCBI Taxonomy" id="664692"/>
    <lineage>
        <taxon>Bacteria</taxon>
        <taxon>Bacillati</taxon>
        <taxon>Actinomycetota</taxon>
        <taxon>Actinomycetes</taxon>
        <taxon>Pseudonocardiales</taxon>
        <taxon>Pseudonocardiaceae</taxon>
        <taxon>Amycolatopsis</taxon>
    </lineage>
</organism>
<comment type="caution">
    <text evidence="4">The sequence shown here is derived from an EMBL/GenBank/DDBJ whole genome shotgun (WGS) entry which is preliminary data.</text>
</comment>
<evidence type="ECO:0000313" key="5">
    <source>
        <dbReference type="Proteomes" id="UP000440096"/>
    </source>
</evidence>
<dbReference type="OrthoDB" id="4495845at2"/>
<dbReference type="GO" id="GO:0006631">
    <property type="term" value="P:fatty acid metabolic process"/>
    <property type="evidence" value="ECO:0007669"/>
    <property type="project" value="TreeGrafter"/>
</dbReference>
<evidence type="ECO:0000313" key="4">
    <source>
        <dbReference type="EMBL" id="MTD53774.1"/>
    </source>
</evidence>
<protein>
    <submittedName>
        <fullName evidence="4">AMP-binding protein</fullName>
    </submittedName>
</protein>
<dbReference type="InterPro" id="IPR020845">
    <property type="entry name" value="AMP-binding_CS"/>
</dbReference>
<dbReference type="InterPro" id="IPR000873">
    <property type="entry name" value="AMP-dep_synth/lig_dom"/>
</dbReference>
<proteinExistence type="inferred from homology"/>
<accession>A0A6N7Z240</accession>
<comment type="similarity">
    <text evidence="1">Belongs to the ATP-dependent AMP-binding enzyme family.</text>
</comment>
<dbReference type="PANTHER" id="PTHR43201:SF5">
    <property type="entry name" value="MEDIUM-CHAIN ACYL-COA LIGASE ACSF2, MITOCHONDRIAL"/>
    <property type="match status" value="1"/>
</dbReference>
<name>A0A6N7Z240_9PSEU</name>
<evidence type="ECO:0000256" key="1">
    <source>
        <dbReference type="ARBA" id="ARBA00006432"/>
    </source>
</evidence>
<dbReference type="GO" id="GO:0031956">
    <property type="term" value="F:medium-chain fatty acid-CoA ligase activity"/>
    <property type="evidence" value="ECO:0007669"/>
    <property type="project" value="TreeGrafter"/>
</dbReference>
<dbReference type="PANTHER" id="PTHR43201">
    <property type="entry name" value="ACYL-COA SYNTHETASE"/>
    <property type="match status" value="1"/>
</dbReference>
<reference evidence="4 5" key="1">
    <citation type="submission" date="2019-11" db="EMBL/GenBank/DDBJ databases">
        <title>Draft genome of Amycolatopsis RM579.</title>
        <authorList>
            <person name="Duangmal K."/>
            <person name="Mingma R."/>
        </authorList>
    </citation>
    <scope>NUCLEOTIDE SEQUENCE [LARGE SCALE GENOMIC DNA]</scope>
    <source>
        <strain evidence="4 5">RM579</strain>
    </source>
</reference>
<evidence type="ECO:0000259" key="3">
    <source>
        <dbReference type="Pfam" id="PF00501"/>
    </source>
</evidence>
<dbReference type="Pfam" id="PF00501">
    <property type="entry name" value="AMP-binding"/>
    <property type="match status" value="1"/>
</dbReference>
<dbReference type="Proteomes" id="UP000440096">
    <property type="component" value="Unassembled WGS sequence"/>
</dbReference>